<proteinExistence type="inferred from homology"/>
<dbReference type="InterPro" id="IPR036390">
    <property type="entry name" value="WH_DNA-bd_sf"/>
</dbReference>
<keyword evidence="5 10" id="KW-0863">Zinc-finger</keyword>
<feature type="domain" description="UBR-type" evidence="11">
    <location>
        <begin position="97"/>
        <end position="169"/>
    </location>
</feature>
<evidence type="ECO:0000256" key="2">
    <source>
        <dbReference type="ARBA" id="ARBA00004906"/>
    </source>
</evidence>
<dbReference type="GO" id="GO:0000151">
    <property type="term" value="C:ubiquitin ligase complex"/>
    <property type="evidence" value="ECO:0007669"/>
    <property type="project" value="TreeGrafter"/>
</dbReference>
<dbReference type="Pfam" id="PF22960">
    <property type="entry name" value="WHD_UBR1"/>
    <property type="match status" value="1"/>
</dbReference>
<protein>
    <recommendedName>
        <fullName evidence="10">E3 ubiquitin-protein ligase</fullName>
        <ecNumber evidence="10">2.3.2.27</ecNumber>
    </recommendedName>
</protein>
<keyword evidence="6 10" id="KW-0833">Ubl conjugation pathway</keyword>
<comment type="catalytic activity">
    <reaction evidence="1 10">
        <text>S-ubiquitinyl-[E2 ubiquitin-conjugating enzyme]-L-cysteine + [acceptor protein]-L-lysine = [E2 ubiquitin-conjugating enzyme]-L-cysteine + N(6)-ubiquitinyl-[acceptor protein]-L-lysine.</text>
        <dbReference type="EC" id="2.3.2.27"/>
    </reaction>
</comment>
<dbReference type="EC" id="2.3.2.27" evidence="10"/>
<accession>A0A8K0JLZ4</accession>
<evidence type="ECO:0000256" key="6">
    <source>
        <dbReference type="ARBA" id="ARBA00022786"/>
    </source>
</evidence>
<dbReference type="CDD" id="cd16482">
    <property type="entry name" value="RING-H2_UBR1-like"/>
    <property type="match status" value="1"/>
</dbReference>
<dbReference type="Proteomes" id="UP000812966">
    <property type="component" value="Unassembled WGS sequence"/>
</dbReference>
<evidence type="ECO:0000256" key="4">
    <source>
        <dbReference type="ARBA" id="ARBA00022723"/>
    </source>
</evidence>
<keyword evidence="7 10" id="KW-0862">Zinc</keyword>
<dbReference type="GO" id="GO:0008270">
    <property type="term" value="F:zinc ion binding"/>
    <property type="evidence" value="ECO:0007669"/>
    <property type="project" value="UniProtKB-UniRule"/>
</dbReference>
<evidence type="ECO:0000256" key="1">
    <source>
        <dbReference type="ARBA" id="ARBA00000900"/>
    </source>
</evidence>
<evidence type="ECO:0000256" key="3">
    <source>
        <dbReference type="ARBA" id="ARBA00022679"/>
    </source>
</evidence>
<dbReference type="EMBL" id="JABELV010000047">
    <property type="protein sequence ID" value="KAG7558262.1"/>
    <property type="molecule type" value="Genomic_DNA"/>
</dbReference>
<dbReference type="GO" id="GO:0005737">
    <property type="term" value="C:cytoplasm"/>
    <property type="evidence" value="ECO:0007669"/>
    <property type="project" value="TreeGrafter"/>
</dbReference>
<sequence length="1787" mass="201992">MSEAADVTPLDVLKYRLYKEGSLHGQHFTDGSAAHLLQTLYACLWNEDVDYFLKNPAFRPLSADWRRYKNRGIPWSLAEAQKKEAAGGKKAKVRKGKICGNYLARGDRCFNCKTCAIDNTSVLCSECFFASDHTGHDVTFGVAYSFSGYCDCGDPSSWSKPTNCPHHPPTDNLLEASSSNLVNPPRHVELPGRRAQAVRETLELVLDYIIETFEAGPPEGNVTVPRTIEEVIFETQGAHSLKGKVRLEPVSLILWGDEKHTGKEVTRQLTHATGLSKADATILINELDKQGRVVIETTDNYYRLIHIAQTLAQIDLTVTFQLSSESYREQACGVIIPWLAEICSSHVLDDDLFLRRQVGDVLLIPSKVGSQAPDGRYRVAASRMERLFLVFSRFWRAPRIAWMKVFVRILTADMDYKIALGNTFARMYTYLVDQYLFFDRESELSLLLWGMQLFPVPAIATAAVRDMDILHTLLQVLTSYFTEQFEHQHLRIPPMVVPRIDADVEAFRTKKWQTMFGHLKVMLQSKGVQKILLDQPESFNEVVSFLSLFTSMAPHIRAKTEHIEFESDAWIRALGVSMDLSRVTISLGQVFDRANREGLVRAITEVGLHISYNSRLLSTVLDSDKFFPPKLHVVQMFGREFQVIAHDGDLEWTSIHNPLHWTLAEAIKRLPAMIEREPKEDGPGRTTRKDIISWATASSPEVTDALLAFNMQITIENPLRTVAYLAQVRAGLWVRNGIGMRGQLHHYRDHPLRETTYDQDLFLLQFGFCTLDPPLMLASLIDRFGLTELFTMPIWPTQVENAQILQLLEELLLCLVTLFTETWAMQARSRVDTTKREIIHILALGPLAFSDLVKRLSERTVEIASFKDVLEEVATLRVPKGVTETGVYELKTRYYDDVNPLFYHYSRNQQNNVYEILCKQRKTDCINPTVPQLPPRLPFSALHDVFETPLIMLTCHVILHNTIEMRNRSLTAPSTPAVPQMDGLIDLVFHLTTLAVLCAPENSSAIACARSEQLDFPPLITELCDIELDKNWSPYRPRISNLIDLIAKQVPEQVRAFRARLSRDQSTVSADEARKAAIAKRKQAIMAGFAQNQVAFAEAYEVGEEDEDEAGEQMHSYGQCIVCQEACTDQRPSGLLAIVQPSKVVRNMCVGRDWLEECLRVPETLSGDTRVTRYGLGTGDRPMSTDAYPRSEQRFGLNVTVCGHMMHELCLEKFFDDTRLRQHQQGQRNHPENVFRKEFVCPLCKSVGNILVPLTTASDFPSNPGYAPLNEWIRRTLDEDLKRTGKRPKSLKTHSRTGERMTWYVDVAGEAETGFLDSGQGAILIRYIMLVMAISEQTTHMSGRTERGLYVPQDVIGFTLSLMEIAQRGIAPSEQNSVYLSETSERLLRGMITLLWQEEQTAAGEPADPVLNRIAIFSTLLPERFRTKPTSSALLLRDPMTIMIEAAALAPDALQPVVVLCYFAEVVRAMLAITFWARLCLSRSASPVWSRSDVDGPEYKLAVETFPEPRNLVLSCFRHTPQLLQEATSALNLLPERDLSKLLYTFTLPFLRRASMLCSAMKTTFPVAGASDLTGEYNQHLRRLRIPAPGSTLLDPTQPIQSTAISWLKQWIQLDTGVPTLEYPGIYELYRIPESLEDLLRFYEKKECTRCSKVPSTPAVCMFCGEYLCLGTDCCSEGSMGECNTHRMDNDGLHRIVTSRCGGAVGMYIDLKRWTTVYLYAGSGSFGPMPFLDCHGELDQGMRRGHPQFQHRARADHVRRTWLGHGIPSFVARKLELTLDQSGWDSL</sequence>
<comment type="pathway">
    <text evidence="2 10">Protein modification; protein ubiquitination.</text>
</comment>
<evidence type="ECO:0000256" key="5">
    <source>
        <dbReference type="ARBA" id="ARBA00022771"/>
    </source>
</evidence>
<evidence type="ECO:0000256" key="10">
    <source>
        <dbReference type="RuleBase" id="RU366018"/>
    </source>
</evidence>
<feature type="zinc finger region" description="UBR-type" evidence="9">
    <location>
        <begin position="97"/>
        <end position="169"/>
    </location>
</feature>
<evidence type="ECO:0000256" key="9">
    <source>
        <dbReference type="PROSITE-ProRule" id="PRU00508"/>
    </source>
</evidence>
<dbReference type="Gene3D" id="1.10.10.2670">
    <property type="entry name" value="E3 ubiquitin-protein ligase"/>
    <property type="match status" value="1"/>
</dbReference>
<gene>
    <name evidence="12" type="ORF">FFLO_02825</name>
</gene>
<organism evidence="12 13">
    <name type="scientific">Filobasidium floriforme</name>
    <dbReference type="NCBI Taxonomy" id="5210"/>
    <lineage>
        <taxon>Eukaryota</taxon>
        <taxon>Fungi</taxon>
        <taxon>Dikarya</taxon>
        <taxon>Basidiomycota</taxon>
        <taxon>Agaricomycotina</taxon>
        <taxon>Tremellomycetes</taxon>
        <taxon>Filobasidiales</taxon>
        <taxon>Filobasidiaceae</taxon>
        <taxon>Filobasidium</taxon>
    </lineage>
</organism>
<dbReference type="InterPro" id="IPR042065">
    <property type="entry name" value="E3_ELL-like"/>
</dbReference>
<dbReference type="Pfam" id="PF02207">
    <property type="entry name" value="zf-UBR"/>
    <property type="match status" value="1"/>
</dbReference>
<evidence type="ECO:0000259" key="11">
    <source>
        <dbReference type="PROSITE" id="PS51157"/>
    </source>
</evidence>
<dbReference type="GO" id="GO:0061630">
    <property type="term" value="F:ubiquitin protein ligase activity"/>
    <property type="evidence" value="ECO:0007669"/>
    <property type="project" value="UniProtKB-UniRule"/>
</dbReference>
<comment type="similarity">
    <text evidence="8 10">Belongs to the E3 ubiquitin-protein ligase UBR1-like family.</text>
</comment>
<dbReference type="UniPathway" id="UPA00143"/>
<dbReference type="InterPro" id="IPR039164">
    <property type="entry name" value="UBR1-like"/>
</dbReference>
<comment type="function">
    <text evidence="10">Ubiquitin ligase protein which is a component of the N-end rule pathway. Recognizes and binds to proteins bearing specific N-terminal residues that are destabilizing according to the N-end rule, leading to their ubiquitination and subsequent degradation.</text>
</comment>
<dbReference type="PANTHER" id="PTHR21497">
    <property type="entry name" value="UBIQUITIN LIGASE E3 ALPHA-RELATED"/>
    <property type="match status" value="1"/>
</dbReference>
<dbReference type="FunFam" id="2.10.110.30:FF:000002">
    <property type="entry name" value="Putative e3 ubiquitin-protein ligase ubr3"/>
    <property type="match status" value="1"/>
</dbReference>
<dbReference type="SUPFAM" id="SSF46785">
    <property type="entry name" value="Winged helix' DNA-binding domain"/>
    <property type="match status" value="1"/>
</dbReference>
<dbReference type="Pfam" id="PF18995">
    <property type="entry name" value="PRT6_C"/>
    <property type="match status" value="1"/>
</dbReference>
<dbReference type="InterPro" id="IPR003126">
    <property type="entry name" value="Znf_UBR"/>
</dbReference>
<evidence type="ECO:0000256" key="8">
    <source>
        <dbReference type="ARBA" id="ARBA00046341"/>
    </source>
</evidence>
<name>A0A8K0JLZ4_9TREE</name>
<dbReference type="GO" id="GO:0071596">
    <property type="term" value="P:ubiquitin-dependent protein catabolic process via the N-end rule pathway"/>
    <property type="evidence" value="ECO:0007669"/>
    <property type="project" value="UniProtKB-UniRule"/>
</dbReference>
<comment type="caution">
    <text evidence="12">The sequence shown here is derived from an EMBL/GenBank/DDBJ whole genome shotgun (WGS) entry which is preliminary data.</text>
</comment>
<dbReference type="InterPro" id="IPR055194">
    <property type="entry name" value="UBR1-like_WH"/>
</dbReference>
<dbReference type="CDD" id="cd19673">
    <property type="entry name" value="UBR-box_UBR3"/>
    <property type="match status" value="1"/>
</dbReference>
<reference evidence="12" key="1">
    <citation type="submission" date="2020-04" db="EMBL/GenBank/DDBJ databases">
        <title>Analysis of mating type loci in Filobasidium floriforme.</title>
        <authorList>
            <person name="Nowrousian M."/>
        </authorList>
    </citation>
    <scope>NUCLEOTIDE SEQUENCE</scope>
    <source>
        <strain evidence="12">CBS 6242</strain>
    </source>
</reference>
<keyword evidence="4 10" id="KW-0479">Metal-binding</keyword>
<dbReference type="PROSITE" id="PS51157">
    <property type="entry name" value="ZF_UBR"/>
    <property type="match status" value="1"/>
</dbReference>
<keyword evidence="3 10" id="KW-0808">Transferase</keyword>
<dbReference type="GO" id="GO:0016567">
    <property type="term" value="P:protein ubiquitination"/>
    <property type="evidence" value="ECO:0007669"/>
    <property type="project" value="UniProtKB-UniRule"/>
</dbReference>
<dbReference type="InterPro" id="IPR044046">
    <property type="entry name" value="E3_ligase_UBR-like_C"/>
</dbReference>
<evidence type="ECO:0000313" key="12">
    <source>
        <dbReference type="EMBL" id="KAG7558262.1"/>
    </source>
</evidence>
<dbReference type="SMART" id="SM00396">
    <property type="entry name" value="ZnF_UBR1"/>
    <property type="match status" value="1"/>
</dbReference>
<evidence type="ECO:0000256" key="7">
    <source>
        <dbReference type="ARBA" id="ARBA00022833"/>
    </source>
</evidence>
<dbReference type="OrthoDB" id="26387at2759"/>
<evidence type="ECO:0000313" key="13">
    <source>
        <dbReference type="Proteomes" id="UP000812966"/>
    </source>
</evidence>
<dbReference type="PANTHER" id="PTHR21497:SF24">
    <property type="entry name" value="E3 UBIQUITIN-PROTEIN LIGASE UBR1"/>
    <property type="match status" value="1"/>
</dbReference>
<keyword evidence="13" id="KW-1185">Reference proteome</keyword>
<dbReference type="Gene3D" id="2.10.110.30">
    <property type="match status" value="1"/>
</dbReference>